<proteinExistence type="predicted"/>
<accession>A0A6P2D1F3</accession>
<evidence type="ECO:0000259" key="1">
    <source>
        <dbReference type="SMART" id="SM00507"/>
    </source>
</evidence>
<name>A0A6P2D1F3_9BACT</name>
<keyword evidence="2" id="KW-0378">Hydrolase</keyword>
<dbReference type="EMBL" id="LR593886">
    <property type="protein sequence ID" value="VTR93934.1"/>
    <property type="molecule type" value="Genomic_DNA"/>
</dbReference>
<reference evidence="2 3" key="1">
    <citation type="submission" date="2019-05" db="EMBL/GenBank/DDBJ databases">
        <authorList>
            <consortium name="Science for Life Laboratories"/>
        </authorList>
    </citation>
    <scope>NUCLEOTIDE SEQUENCE [LARGE SCALE GENOMIC DNA]</scope>
    <source>
        <strain evidence="2">Soil9</strain>
    </source>
</reference>
<dbReference type="KEGG" id="gms:SOIL9_37800"/>
<dbReference type="GO" id="GO:0004519">
    <property type="term" value="F:endonuclease activity"/>
    <property type="evidence" value="ECO:0007669"/>
    <property type="project" value="UniProtKB-KW"/>
</dbReference>
<dbReference type="Gene3D" id="1.10.30.50">
    <property type="match status" value="1"/>
</dbReference>
<protein>
    <recommendedName>
        <fullName evidence="1">HNH nuclease domain-containing protein</fullName>
    </recommendedName>
</protein>
<dbReference type="GO" id="GO:0008270">
    <property type="term" value="F:zinc ion binding"/>
    <property type="evidence" value="ECO:0007669"/>
    <property type="project" value="InterPro"/>
</dbReference>
<organism evidence="2 3">
    <name type="scientific">Gemmata massiliana</name>
    <dbReference type="NCBI Taxonomy" id="1210884"/>
    <lineage>
        <taxon>Bacteria</taxon>
        <taxon>Pseudomonadati</taxon>
        <taxon>Planctomycetota</taxon>
        <taxon>Planctomycetia</taxon>
        <taxon>Gemmatales</taxon>
        <taxon>Gemmataceae</taxon>
        <taxon>Gemmata</taxon>
    </lineage>
</organism>
<sequence>MSQRKKQIRQKFRNAVFARDAFTCRMCGFVSSPESAENELDAHHITDRNEMPNGGYVAENGISLCESCHEKAEAFHRGDPVPPGFAPAELYGLIDSSEEEARAASGRLGD</sequence>
<dbReference type="InterPro" id="IPR002711">
    <property type="entry name" value="HNH"/>
</dbReference>
<evidence type="ECO:0000313" key="3">
    <source>
        <dbReference type="Proteomes" id="UP000464178"/>
    </source>
</evidence>
<keyword evidence="3" id="KW-1185">Reference proteome</keyword>
<dbReference type="InterPro" id="IPR003615">
    <property type="entry name" value="HNH_nuc"/>
</dbReference>
<keyword evidence="2" id="KW-0255">Endonuclease</keyword>
<dbReference type="Pfam" id="PF01844">
    <property type="entry name" value="HNH"/>
    <property type="match status" value="1"/>
</dbReference>
<keyword evidence="2" id="KW-0540">Nuclease</keyword>
<evidence type="ECO:0000313" key="2">
    <source>
        <dbReference type="EMBL" id="VTR93934.1"/>
    </source>
</evidence>
<gene>
    <name evidence="2" type="ORF">SOIL9_37800</name>
</gene>
<dbReference type="AlphaFoldDB" id="A0A6P2D1F3"/>
<feature type="domain" description="HNH nuclease" evidence="1">
    <location>
        <begin position="11"/>
        <end position="70"/>
    </location>
</feature>
<dbReference type="RefSeq" id="WP_162668579.1">
    <property type="nucleotide sequence ID" value="NZ_LR593886.1"/>
</dbReference>
<dbReference type="Proteomes" id="UP000464178">
    <property type="component" value="Chromosome"/>
</dbReference>
<dbReference type="GO" id="GO:0003676">
    <property type="term" value="F:nucleic acid binding"/>
    <property type="evidence" value="ECO:0007669"/>
    <property type="project" value="InterPro"/>
</dbReference>
<dbReference type="SMART" id="SM00507">
    <property type="entry name" value="HNHc"/>
    <property type="match status" value="1"/>
</dbReference>